<evidence type="ECO:0000256" key="1">
    <source>
        <dbReference type="ARBA" id="ARBA00012494"/>
    </source>
</evidence>
<evidence type="ECO:0000256" key="5">
    <source>
        <dbReference type="ARBA" id="ARBA00022842"/>
    </source>
</evidence>
<keyword evidence="11" id="KW-0696">RNA-directed RNA polymerase</keyword>
<keyword evidence="12" id="KW-1185">Reference proteome</keyword>
<dbReference type="InterPro" id="IPR007099">
    <property type="entry name" value="RNA-dir_pol_NSvirus"/>
</dbReference>
<dbReference type="Pfam" id="PF15518">
    <property type="entry name" value="L_protein_N"/>
    <property type="match status" value="1"/>
</dbReference>
<dbReference type="InterPro" id="IPR007322">
    <property type="entry name" value="RNA_pol_bunyavir"/>
</dbReference>
<dbReference type="GO" id="GO:0003968">
    <property type="term" value="F:RNA-directed RNA polymerase activity"/>
    <property type="evidence" value="ECO:0007669"/>
    <property type="project" value="UniProtKB-KW"/>
</dbReference>
<dbReference type="EC" id="2.7.7.48" evidence="1"/>
<dbReference type="RefSeq" id="YP_009305143.1">
    <property type="nucleotide sequence ID" value="NC_031320.1"/>
</dbReference>
<dbReference type="GO" id="GO:0006351">
    <property type="term" value="P:DNA-templated transcription"/>
    <property type="evidence" value="ECO:0007669"/>
    <property type="project" value="InterPro"/>
</dbReference>
<dbReference type="Proteomes" id="UP000217347">
    <property type="component" value="Genome"/>
</dbReference>
<reference evidence="11 12" key="1">
    <citation type="journal article" date="2015" name="Elife">
        <title>Unprecedented genomic diversity of RNA viruses in arthropods reveals the ancestry of negative-sense RNA viruses.</title>
        <authorList>
            <person name="Li C.X."/>
            <person name="Shi M."/>
            <person name="Tian J.H."/>
            <person name="Lin X.D."/>
            <person name="Kang Y.J."/>
            <person name="Chen L.J."/>
            <person name="Qin X.C."/>
            <person name="Xu J."/>
            <person name="Holmes E.C."/>
            <person name="Zhang Y.Z."/>
        </authorList>
    </citation>
    <scope>NUCLEOTIDE SEQUENCE [LARGE SCALE GENOMIC DNA]</scope>
    <source>
        <strain evidence="11 12">YCYC01</strain>
    </source>
</reference>
<proteinExistence type="inferred from homology"/>
<accession>A0A0B5KXZ2</accession>
<evidence type="ECO:0000256" key="2">
    <source>
        <dbReference type="ARBA" id="ARBA00018602"/>
    </source>
</evidence>
<dbReference type="KEGG" id="vg:29140390"/>
<evidence type="ECO:0000256" key="4">
    <source>
        <dbReference type="ARBA" id="ARBA00022801"/>
    </source>
</evidence>
<name>A0A0B5KXZ2_9VIRU</name>
<sequence length="2089" mass="238745">MSAAKTSPSRRSRIHKKDMPTGWSREELIGRVLDDVYKTVMVAGVLEVPTPTYRSKTYTLQVPQIDADNVQYDLMARSIVLNFDTDNLDTASASSIVGMVDFKIDVEQFRTFVHDYTFAILAGSTDCVMSEYFPFMSDGKDNRTPDLITSNGISTVVLEFGTTRNPTPQGLRSKFDVKRYTYEEALRSRVAKLSRGQGSCIKYMYSPIICNGEGIMAAGTISLPSKIVNELCARFRFARIIMELAIAKGLKIEEDGDSQLRSDLRAMIASIRPVFQTEGDEGEECSARLVPLTRERVVTDDVDPQEAYRFAAEEYKKLLTEQLKNVERQPNKLRMSDLEDEVERNTFGDRLDMKAVLQMPGVCCGLRSDWTWQKTPESDERANFINDIIEVTQDESWSWSRGKIETIRLAMMDSSNPELQTLESTRRTYKRVVCVPTELYRLEMAKLGVQGKDFKTNAEVSLYRETKKEGFSMAVSTDDIEEFINQDPEDGSMGLSPSQNITLEIINRGFEIQDETDPHMMPTIKRALQTPTGRWVSLMSAIGVELSISLKQNVDKDQFVVKNLKQYDAYLIIKPTRSDSHIFYMLVFKNDCHNIGPKNLTKLTNRYTEWSCTDWVSFSLSKLVNLTKAESFFLAQLSQWSRYYKLTFEEGIKRKEVWRMTRVMLLVHLEDKPRTEEIMTLFRYISMEKFSLVMNDNKKMLSKIPSVLRSRLQVWVTKCMLRSMASPNYEPSIISDGTSSKRLDRMWLNMINPYTGEAIEHPSQLVELYYAGYATNKDAKAWENTEFDLIKKIIQYENELDKADPKHCGMRERTDPHQYRFHEWSRKMNCATADHLKECLKLQYGLAYEDAITEKILYRLQRLTWDEVASLKATSNFDPSTAPEPNKSGKFSTKRMKMLIKTLKISGELEDTPALTFPKALEWVSEDGGLRVDLFKKNQHGGLREIYVMEIHSRIVQLVVEEISRALCQELDIEMMMHPGNKLRKPQEHMYKSARRTSPYKVNISSSNDAKVWNQGHHVAKFAQFLVRLLPPMWHGVIVNSLKQWTMKRMALPDGVMNFLHNQRGVPLWDPIHEEIRLAHSGLLNRRWMVKPGCHYLLVESGMMQGILHYMSSAFHASFLTFRNYLWKKLSNAMCIDSTSIDLVSSDDSSRMTDVFSSDEAFFRRSVCVAKADHLVIKTLSPLMGISLSPKSTLCSNGVMEFNSEFFFRASVFRPTLKWSLASLGIVEVESLVERQEVMNNQITELLEGGSGFRQAAETQVAQAMLHYKLLGSEVNSLYIDYIIQLLEMPDPSLGFFLMDKPIGAGLSGFNYNLWKAVQYSRRLSCLYASFIRQGELTTTTTGQLTRGAQVRFGNREKTKRLIESATEAKPNWREDLEANPEYLYMVAKNMESATLKMMVKLTSPSVIKAISGGNALARIMAASVYMINGLAVTLGSNWIDSLSSLESQDMSGKRVSLWRLITSAIISEEPLRRDEELVLFPQTDYYISLARIFTDLSSMRLAHYGSRKMLRSHIQVFPESSALPFSLEDMVKWRWFDYNLVASSGVLREVWDNYRKVYPWLADSPQETLSNADCHFESQIQLRNYVARQSMKSRSVHLTGAPVRDTTSRDLLVVALIRNQIPGYTLESPTDIKVGSVDVSDDLQSKLACYMTFPLNHRTREQKIVTALNDFDDVWHPSRPRPQPRKVRLGVIQAFIKMSKKRSGMPMRILRFKEYMKHSRLGVYGGFVKRQVLQGGVWIGEGEWRGVVGSASVSLTIKDSKLVALGTDSISDLRLSEPLLNGLMRELEVTGYEDSIIGSKFYDLRTISTGRGAPVYERRGFKMDSKLTFDKLELKISAESIRLVAKDDPRSSYTIVAYTMHPSDFKFNRNAEESDPVLRFWVNNQSLPGDWAEDSLEMLMKKGDQSRILDFEEFKKFVGESLPPSLLKAGLDVFSCTRSEASQLTEGPDPDFDEDMDFFDMGEDFVFDDKLLLETNVEVEMPELDNNIEFTDVDVILGEMPLEIHRSTLGNIRRVHNLWTSFSRLQVGKLSHKVRRDIEKGIYNSAADPLITILEFYCGMAFSRGTNLDVSNSLEAVMELPEPGDAWF</sequence>
<keyword evidence="5" id="KW-0460">Magnesium</keyword>
<dbReference type="PROSITE" id="PS50525">
    <property type="entry name" value="RDRP_SSRNA_NEG_SEG"/>
    <property type="match status" value="1"/>
</dbReference>
<dbReference type="EMBL" id="KM817703">
    <property type="protein sequence ID" value="AJG39273.1"/>
    <property type="molecule type" value="Viral_cRNA"/>
</dbReference>
<gene>
    <name evidence="11" type="primary">L</name>
</gene>
<dbReference type="InterPro" id="IPR029124">
    <property type="entry name" value="L_protein_N"/>
</dbReference>
<evidence type="ECO:0000313" key="11">
    <source>
        <dbReference type="EMBL" id="AJG39273.1"/>
    </source>
</evidence>
<keyword evidence="11" id="KW-0548">Nucleotidyltransferase</keyword>
<keyword evidence="4" id="KW-0378">Hydrolase</keyword>
<feature type="domain" description="RdRp catalytic" evidence="10">
    <location>
        <begin position="993"/>
        <end position="1180"/>
    </location>
</feature>
<evidence type="ECO:0000256" key="8">
    <source>
        <dbReference type="ARBA" id="ARBA00031012"/>
    </source>
</evidence>
<dbReference type="GO" id="GO:0039694">
    <property type="term" value="P:viral RNA genome replication"/>
    <property type="evidence" value="ECO:0007669"/>
    <property type="project" value="InterPro"/>
</dbReference>
<evidence type="ECO:0000256" key="9">
    <source>
        <dbReference type="ARBA" id="ARBA00034123"/>
    </source>
</evidence>
<evidence type="ECO:0000259" key="10">
    <source>
        <dbReference type="PROSITE" id="PS50525"/>
    </source>
</evidence>
<dbReference type="GeneID" id="29140390"/>
<organism evidence="11 12">
    <name type="scientific">Yichang Insect virus</name>
    <dbReference type="NCBI Taxonomy" id="1608144"/>
    <lineage>
        <taxon>Viruses</taxon>
        <taxon>Riboviria</taxon>
        <taxon>Orthornavirae</taxon>
        <taxon>Negarnaviricota</taxon>
        <taxon>Polyploviricotina</taxon>
        <taxon>Bunyaviricetes</taxon>
        <taxon>Hareavirales</taxon>
        <taxon>Phenuiviridae</taxon>
        <taxon>Goukovirus</taxon>
        <taxon>Goukovirus yichangense</taxon>
    </lineage>
</organism>
<protein>
    <recommendedName>
        <fullName evidence="2">RNA-directed RNA polymerase L</fullName>
        <ecNumber evidence="1">2.7.7.48</ecNumber>
    </recommendedName>
    <alternativeName>
        <fullName evidence="6">Large structural protein</fullName>
    </alternativeName>
    <alternativeName>
        <fullName evidence="8">Replicase</fullName>
    </alternativeName>
    <alternativeName>
        <fullName evidence="7">Transcriptase</fullName>
    </alternativeName>
</protein>
<keyword evidence="3" id="KW-0808">Transferase</keyword>
<dbReference type="Pfam" id="PF04196">
    <property type="entry name" value="Bunya_RdRp"/>
    <property type="match status" value="1"/>
</dbReference>
<evidence type="ECO:0000256" key="3">
    <source>
        <dbReference type="ARBA" id="ARBA00022679"/>
    </source>
</evidence>
<evidence type="ECO:0000256" key="7">
    <source>
        <dbReference type="ARBA" id="ARBA00030436"/>
    </source>
</evidence>
<dbReference type="GO" id="GO:0016787">
    <property type="term" value="F:hydrolase activity"/>
    <property type="evidence" value="ECO:0007669"/>
    <property type="project" value="UniProtKB-KW"/>
</dbReference>
<evidence type="ECO:0000313" key="12">
    <source>
        <dbReference type="Proteomes" id="UP000217347"/>
    </source>
</evidence>
<comment type="similarity">
    <text evidence="9">Belongs to the Bunyavirales RNA polymerase family.</text>
</comment>
<evidence type="ECO:0000256" key="6">
    <source>
        <dbReference type="ARBA" id="ARBA00030285"/>
    </source>
</evidence>